<dbReference type="Pfam" id="PF01636">
    <property type="entry name" value="APH"/>
    <property type="match status" value="1"/>
</dbReference>
<evidence type="ECO:0000259" key="1">
    <source>
        <dbReference type="Pfam" id="PF01636"/>
    </source>
</evidence>
<feature type="domain" description="Aminoglycoside phosphotransferase" evidence="1">
    <location>
        <begin position="59"/>
        <end position="308"/>
    </location>
</feature>
<gene>
    <name evidence="2" type="ORF">GFSPODELE1_LOCUS108</name>
</gene>
<dbReference type="InterPro" id="IPR011009">
    <property type="entry name" value="Kinase-like_dom_sf"/>
</dbReference>
<keyword evidence="3" id="KW-1185">Reference proteome</keyword>
<dbReference type="Gene3D" id="3.90.1200.10">
    <property type="match status" value="1"/>
</dbReference>
<name>A0ABP1CEQ1_9APHY</name>
<sequence length="403" mass="44613">MASTITQDITSILERQLNPVTTAIEASLETDMPTPEYDLATIEGVFTYLGNTPFSSDEVTKLAGGLGNYTYRIHLRTPHEGRTSLVLKHAKAHLPNAEWIPFPLDRQMYEAGVLTRVKKSLPLDSLVTVPAIHLFDDKADVIIMDDCGVDVLTLKQLMLEKPPSIELARSIGEALGNFLAFFHTEGTADQELLDFLAKNETGRQISSWATYGRLVSTLSGKDELPALPDPPLDVSQDDLNIIEKVSKELTDRMMTTRESVVMGDFWPGNILISLSSDSSTLNRIYVVDWEMAKAGVAGVEIGQFAAEMHLLRRFHSDAEAAASATLSAFLTTYGKKVPIREGDIPKIALIHVGAHLVTWCPRVAWEGKEKTREVIAEGVRYLVEGYESDREQIRKSLVGELYP</sequence>
<dbReference type="InterPro" id="IPR002575">
    <property type="entry name" value="Aminoglycoside_PTrfase"/>
</dbReference>
<reference evidence="3" key="1">
    <citation type="submission" date="2024-04" db="EMBL/GenBank/DDBJ databases">
        <authorList>
            <person name="Shaw F."/>
            <person name="Minotto A."/>
        </authorList>
    </citation>
    <scope>NUCLEOTIDE SEQUENCE [LARGE SCALE GENOMIC DNA]</scope>
</reference>
<protein>
    <recommendedName>
        <fullName evidence="1">Aminoglycoside phosphotransferase domain-containing protein</fullName>
    </recommendedName>
</protein>
<proteinExistence type="predicted"/>
<dbReference type="Proteomes" id="UP001497453">
    <property type="component" value="Chromosome 1"/>
</dbReference>
<accession>A0ABP1CEQ1</accession>
<evidence type="ECO:0000313" key="2">
    <source>
        <dbReference type="EMBL" id="CAL1694015.1"/>
    </source>
</evidence>
<evidence type="ECO:0000313" key="3">
    <source>
        <dbReference type="Proteomes" id="UP001497453"/>
    </source>
</evidence>
<organism evidence="2 3">
    <name type="scientific">Somion occarium</name>
    <dbReference type="NCBI Taxonomy" id="3059160"/>
    <lineage>
        <taxon>Eukaryota</taxon>
        <taxon>Fungi</taxon>
        <taxon>Dikarya</taxon>
        <taxon>Basidiomycota</taxon>
        <taxon>Agaricomycotina</taxon>
        <taxon>Agaricomycetes</taxon>
        <taxon>Polyporales</taxon>
        <taxon>Cerrenaceae</taxon>
        <taxon>Somion</taxon>
    </lineage>
</organism>
<dbReference type="Gene3D" id="3.30.200.20">
    <property type="entry name" value="Phosphorylase Kinase, domain 1"/>
    <property type="match status" value="1"/>
</dbReference>
<dbReference type="EMBL" id="OZ037944">
    <property type="protein sequence ID" value="CAL1694015.1"/>
    <property type="molecule type" value="Genomic_DNA"/>
</dbReference>
<dbReference type="SUPFAM" id="SSF56112">
    <property type="entry name" value="Protein kinase-like (PK-like)"/>
    <property type="match status" value="1"/>
</dbReference>